<dbReference type="PANTHER" id="PTHR11003">
    <property type="entry name" value="POTASSIUM CHANNEL, SUBFAMILY K"/>
    <property type="match status" value="1"/>
</dbReference>
<evidence type="ECO:0000256" key="10">
    <source>
        <dbReference type="SAM" id="Phobius"/>
    </source>
</evidence>
<proteinExistence type="inferred from homology"/>
<feature type="compositionally biased region" description="Low complexity" evidence="9">
    <location>
        <begin position="850"/>
        <end position="860"/>
    </location>
</feature>
<dbReference type="InterPro" id="IPR003280">
    <property type="entry name" value="2pore_dom_K_chnl"/>
</dbReference>
<dbReference type="OMA" id="NVQKMCK"/>
<dbReference type="GO" id="GO:0015271">
    <property type="term" value="F:outward rectifier potassium channel activity"/>
    <property type="evidence" value="ECO:0007669"/>
    <property type="project" value="TreeGrafter"/>
</dbReference>
<accession>A0A0B2VKJ1</accession>
<dbReference type="GO" id="GO:0022841">
    <property type="term" value="F:potassium ion leak channel activity"/>
    <property type="evidence" value="ECO:0007669"/>
    <property type="project" value="TreeGrafter"/>
</dbReference>
<evidence type="ECO:0000256" key="4">
    <source>
        <dbReference type="ARBA" id="ARBA00022989"/>
    </source>
</evidence>
<dbReference type="Gene3D" id="1.10.287.70">
    <property type="match status" value="1"/>
</dbReference>
<evidence type="ECO:0000256" key="1">
    <source>
        <dbReference type="ARBA" id="ARBA00004141"/>
    </source>
</evidence>
<evidence type="ECO:0000256" key="9">
    <source>
        <dbReference type="SAM" id="MobiDB-lite"/>
    </source>
</evidence>
<comment type="similarity">
    <text evidence="8">Belongs to the two pore domain potassium channel (TC 1.A.1.8) family.</text>
</comment>
<comment type="subcellular location">
    <subcellularLocation>
        <location evidence="1">Membrane</location>
        <topology evidence="1">Multi-pass membrane protein</topology>
    </subcellularLocation>
</comment>
<dbReference type="GO" id="GO:0005886">
    <property type="term" value="C:plasma membrane"/>
    <property type="evidence" value="ECO:0007669"/>
    <property type="project" value="TreeGrafter"/>
</dbReference>
<dbReference type="InterPro" id="IPR013099">
    <property type="entry name" value="K_chnl_dom"/>
</dbReference>
<gene>
    <name evidence="12" type="primary">twk-7</name>
    <name evidence="12" type="ORF">Tcan_12753</name>
</gene>
<keyword evidence="3 8" id="KW-0812">Transmembrane</keyword>
<feature type="compositionally biased region" description="Low complexity" evidence="9">
    <location>
        <begin position="1053"/>
        <end position="1074"/>
    </location>
</feature>
<keyword evidence="7 8" id="KW-0407">Ion channel</keyword>
<dbReference type="STRING" id="6265.A0A0B2VKJ1"/>
<comment type="caution">
    <text evidence="12">The sequence shown here is derived from an EMBL/GenBank/DDBJ whole genome shotgun (WGS) entry which is preliminary data.</text>
</comment>
<evidence type="ECO:0000256" key="2">
    <source>
        <dbReference type="ARBA" id="ARBA00022448"/>
    </source>
</evidence>
<dbReference type="PRINTS" id="PR01333">
    <property type="entry name" value="2POREKCHANEL"/>
</dbReference>
<evidence type="ECO:0000256" key="3">
    <source>
        <dbReference type="ARBA" id="ARBA00022692"/>
    </source>
</evidence>
<evidence type="ECO:0000313" key="13">
    <source>
        <dbReference type="Proteomes" id="UP000031036"/>
    </source>
</evidence>
<name>A0A0B2VKJ1_TOXCA</name>
<dbReference type="EMBL" id="JPKZ01001446">
    <property type="protein sequence ID" value="KHN81889.1"/>
    <property type="molecule type" value="Genomic_DNA"/>
</dbReference>
<organism evidence="12 13">
    <name type="scientific">Toxocara canis</name>
    <name type="common">Canine roundworm</name>
    <dbReference type="NCBI Taxonomy" id="6265"/>
    <lineage>
        <taxon>Eukaryota</taxon>
        <taxon>Metazoa</taxon>
        <taxon>Ecdysozoa</taxon>
        <taxon>Nematoda</taxon>
        <taxon>Chromadorea</taxon>
        <taxon>Rhabditida</taxon>
        <taxon>Spirurina</taxon>
        <taxon>Ascaridomorpha</taxon>
        <taxon>Ascaridoidea</taxon>
        <taxon>Toxocaridae</taxon>
        <taxon>Toxocara</taxon>
    </lineage>
</organism>
<dbReference type="SUPFAM" id="SSF81324">
    <property type="entry name" value="Voltage-gated potassium channels"/>
    <property type="match status" value="2"/>
</dbReference>
<dbReference type="GO" id="GO:0030322">
    <property type="term" value="P:stabilization of membrane potential"/>
    <property type="evidence" value="ECO:0007669"/>
    <property type="project" value="TreeGrafter"/>
</dbReference>
<dbReference type="Pfam" id="PF07885">
    <property type="entry name" value="Ion_trans_2"/>
    <property type="match status" value="2"/>
</dbReference>
<evidence type="ECO:0000256" key="5">
    <source>
        <dbReference type="ARBA" id="ARBA00023065"/>
    </source>
</evidence>
<dbReference type="OrthoDB" id="297496at2759"/>
<dbReference type="PANTHER" id="PTHR11003:SF110">
    <property type="entry name" value="POTASSIUM CHANNEL DOMAIN-CONTAINING PROTEIN"/>
    <property type="match status" value="1"/>
</dbReference>
<evidence type="ECO:0000259" key="11">
    <source>
        <dbReference type="Pfam" id="PF07885"/>
    </source>
</evidence>
<keyword evidence="13" id="KW-1185">Reference proteome</keyword>
<sequence>MDEQFKEIEGLLEDAEPVEPRSFKKYAKLILPHVALVAVVCLYAVVGAWIFYSLESPNEDRLKRNGVLRINDLRKELVSSMWEKGRRGMMGISMEQWMSNTDRRLQKFNENLYRAFKEEYVRYPDVRITKSSTESHESNEEIKRLKRHRKAKTRSEKGEKLWTASSALFFAATTMATIGYGNIVPVTPYGRIACVVFALFGAPLAIITIGDLGKFLSECTIWLYKKMKKGRNLLSYRFRKWRLRKSGIVTEIEEDMPSESEHSTLHWDDLVMDKTEVPVLLVFAILLLYIAFGGVLFAVLESWTYMDAFYYCFVSLTTIGFGDLVPERHEYIVLMLIYLGVGLAVTTMCIDLVGIQYIQKIHYFGRKFRGTDLLHLLKRKRMIERRLAMGHGEEILQMYLQHLQDERPEPPIPTAQPHWNYKEEFAAPYDANENIPEWQVDETIVDNALSFDVCNVEKLHTPSVFSVRRMYSRQQVRTSSWTDSGLSPEVSIHCSLSTEPSVLERELIYNNYHTPVPSLMSFDYEFPIPSPDLHIIAEYAKRSRHVRSCPSNINVPSRSPLVSLTSSVRKWIERRYSLRNAECRAAEAVVSPRSTTVCTLNANCFRISEPFMLSKLAAQCDLLERMQYSTGLFRFDMPAVAETRLESAVTQNDSATTLLPNENAACLLSNKSMAEVVGTPSVFQHIPRLNLLAQSPPSCARLPRPKLRHELAAVDGVESNVTQHSRTLFADTERRQSGNTNVEPMREPNATVAAQSILRRKKKERRARRQDPLSMVEWLNISPRAQLMQTIRNDLPTLFNYVRSGNSPHASSESVVLVSPRNPIGLVCMEEWDSYIKMLDEYCKPYVSASSASKAPSPSTLSPPEPPEVTFVVPNSEPEIKADEEVIEEEGAVSPLLVESSSESDSPAPPMYDIDLGAFELVDSGVTAEALLSQEEPVLYHREFPVHSVHHDTVQTEAALENLMSAPESMLSSIVPPTMVEDNYCFVVDGDKIRMGDIMGDDHWWRHTSRPTKYFYSEDLRKFVKVNCITAKGKVISAKLVASSPSVMSPLHASTASSTPRSSLSGASSRNSSARGEKVPLSHVYKVVRFYSFWRTCTSFHRIVTMIDKVNADDRHSNPGFKKRLFVQYLWRNAKAAEKMRVQKEFDPRRQRLLRFVADPTSRKRVFQV</sequence>
<feature type="domain" description="Potassium channel" evidence="11">
    <location>
        <begin position="159"/>
        <end position="217"/>
    </location>
</feature>
<feature type="transmembrane region" description="Helical" evidence="10">
    <location>
        <begin position="279"/>
        <end position="302"/>
    </location>
</feature>
<keyword evidence="4 10" id="KW-1133">Transmembrane helix</keyword>
<feature type="domain" description="Potassium channel" evidence="11">
    <location>
        <begin position="285"/>
        <end position="356"/>
    </location>
</feature>
<dbReference type="AlphaFoldDB" id="A0A0B2VKJ1"/>
<feature type="region of interest" description="Disordered" evidence="9">
    <location>
        <begin position="1051"/>
        <end position="1074"/>
    </location>
</feature>
<protein>
    <submittedName>
        <fullName evidence="12">TWiK family of potassium channels protein 7</fullName>
    </submittedName>
</protein>
<evidence type="ECO:0000256" key="6">
    <source>
        <dbReference type="ARBA" id="ARBA00023136"/>
    </source>
</evidence>
<evidence type="ECO:0000256" key="8">
    <source>
        <dbReference type="RuleBase" id="RU003857"/>
    </source>
</evidence>
<dbReference type="Proteomes" id="UP000031036">
    <property type="component" value="Unassembled WGS sequence"/>
</dbReference>
<feature type="transmembrane region" description="Helical" evidence="10">
    <location>
        <begin position="189"/>
        <end position="209"/>
    </location>
</feature>
<evidence type="ECO:0000313" key="12">
    <source>
        <dbReference type="EMBL" id="KHN81889.1"/>
    </source>
</evidence>
<keyword evidence="2 8" id="KW-0813">Transport</keyword>
<feature type="transmembrane region" description="Helical" evidence="10">
    <location>
        <begin position="30"/>
        <end position="54"/>
    </location>
</feature>
<feature type="transmembrane region" description="Helical" evidence="10">
    <location>
        <begin position="308"/>
        <end position="325"/>
    </location>
</feature>
<keyword evidence="5 8" id="KW-0406">Ion transport</keyword>
<feature type="region of interest" description="Disordered" evidence="9">
    <location>
        <begin position="850"/>
        <end position="869"/>
    </location>
</feature>
<evidence type="ECO:0000256" key="7">
    <source>
        <dbReference type="ARBA" id="ARBA00023303"/>
    </source>
</evidence>
<feature type="transmembrane region" description="Helical" evidence="10">
    <location>
        <begin position="332"/>
        <end position="358"/>
    </location>
</feature>
<reference evidence="12 13" key="1">
    <citation type="submission" date="2014-11" db="EMBL/GenBank/DDBJ databases">
        <title>Genetic blueprint of the zoonotic pathogen Toxocara canis.</title>
        <authorList>
            <person name="Zhu X.-Q."/>
            <person name="Korhonen P.K."/>
            <person name="Cai H."/>
            <person name="Young N.D."/>
            <person name="Nejsum P."/>
            <person name="von Samson-Himmelstjerna G."/>
            <person name="Boag P.R."/>
            <person name="Tan P."/>
            <person name="Li Q."/>
            <person name="Min J."/>
            <person name="Yang Y."/>
            <person name="Wang X."/>
            <person name="Fang X."/>
            <person name="Hall R.S."/>
            <person name="Hofmann A."/>
            <person name="Sternberg P.W."/>
            <person name="Jex A.R."/>
            <person name="Gasser R.B."/>
        </authorList>
    </citation>
    <scope>NUCLEOTIDE SEQUENCE [LARGE SCALE GENOMIC DNA]</scope>
    <source>
        <strain evidence="12">PN_DK_2014</strain>
    </source>
</reference>
<feature type="transmembrane region" description="Helical" evidence="10">
    <location>
        <begin position="161"/>
        <end position="183"/>
    </location>
</feature>
<keyword evidence="6 10" id="KW-0472">Membrane</keyword>